<keyword evidence="4" id="KW-1185">Reference proteome</keyword>
<evidence type="ECO:0000256" key="1">
    <source>
        <dbReference type="ARBA" id="ARBA00022723"/>
    </source>
</evidence>
<comment type="caution">
    <text evidence="3">The sequence shown here is derived from an EMBL/GenBank/DDBJ whole genome shotgun (WGS) entry which is preliminary data.</text>
</comment>
<evidence type="ECO:0000313" key="3">
    <source>
        <dbReference type="EMBL" id="KGM08321.1"/>
    </source>
</evidence>
<keyword evidence="2" id="KW-0456">Lyase</keyword>
<evidence type="ECO:0000313" key="4">
    <source>
        <dbReference type="Proteomes" id="UP000054314"/>
    </source>
</evidence>
<dbReference type="InterPro" id="IPR002762">
    <property type="entry name" value="CbiX-like"/>
</dbReference>
<organism evidence="3 4">
    <name type="scientific">Cellulomonas bogoriensis 69B4 = DSM 16987</name>
    <dbReference type="NCBI Taxonomy" id="1386082"/>
    <lineage>
        <taxon>Bacteria</taxon>
        <taxon>Bacillati</taxon>
        <taxon>Actinomycetota</taxon>
        <taxon>Actinomycetes</taxon>
        <taxon>Micrococcales</taxon>
        <taxon>Cellulomonadaceae</taxon>
        <taxon>Cellulomonas</taxon>
    </lineage>
</organism>
<feature type="non-terminal residue" evidence="3">
    <location>
        <position position="1"/>
    </location>
</feature>
<dbReference type="Pfam" id="PF01903">
    <property type="entry name" value="CbiX"/>
    <property type="match status" value="1"/>
</dbReference>
<dbReference type="GO" id="GO:0016829">
    <property type="term" value="F:lyase activity"/>
    <property type="evidence" value="ECO:0007669"/>
    <property type="project" value="UniProtKB-KW"/>
</dbReference>
<dbReference type="RefSeq" id="WP_035063318.1">
    <property type="nucleotide sequence ID" value="NZ_AXCZ01000430.1"/>
</dbReference>
<dbReference type="EMBL" id="AXCZ01000430">
    <property type="protein sequence ID" value="KGM08321.1"/>
    <property type="molecule type" value="Genomic_DNA"/>
</dbReference>
<dbReference type="GO" id="GO:0046872">
    <property type="term" value="F:metal ion binding"/>
    <property type="evidence" value="ECO:0007669"/>
    <property type="project" value="UniProtKB-KW"/>
</dbReference>
<gene>
    <name evidence="3" type="ORF">N869_11390</name>
</gene>
<accession>A0A0A0BK29</accession>
<name>A0A0A0BK29_9CELL</name>
<sequence>SDARAVEAVHALHAMVVEAWGGPVTIAYGSAAHPRVPVAVAEAPAGRRVVIASYLLAPGFFHDRLHQAGADVVTEPLGPDPRLAEIVLDRYEAAHQLAATS</sequence>
<proteinExistence type="predicted"/>
<reference evidence="3 4" key="1">
    <citation type="submission" date="2013-08" db="EMBL/GenBank/DDBJ databases">
        <title>Genome sequencing of Cellulomonas bogoriensis 69B4.</title>
        <authorList>
            <person name="Chen F."/>
            <person name="Li Y."/>
            <person name="Wang G."/>
        </authorList>
    </citation>
    <scope>NUCLEOTIDE SEQUENCE [LARGE SCALE GENOMIC DNA]</scope>
    <source>
        <strain evidence="3 4">69B4</strain>
    </source>
</reference>
<dbReference type="Proteomes" id="UP000054314">
    <property type="component" value="Unassembled WGS sequence"/>
</dbReference>
<evidence type="ECO:0000256" key="2">
    <source>
        <dbReference type="ARBA" id="ARBA00023239"/>
    </source>
</evidence>
<keyword evidence="1" id="KW-0479">Metal-binding</keyword>
<dbReference type="AlphaFoldDB" id="A0A0A0BK29"/>
<dbReference type="Gene3D" id="3.40.50.1400">
    <property type="match status" value="1"/>
</dbReference>
<protein>
    <submittedName>
        <fullName evidence="3">Cobalamin biosynthesis protein CbiX</fullName>
    </submittedName>
</protein>
<dbReference type="SUPFAM" id="SSF53800">
    <property type="entry name" value="Chelatase"/>
    <property type="match status" value="1"/>
</dbReference>